<dbReference type="EMBL" id="FKJW01000004">
    <property type="protein sequence ID" value="SAJ96698.1"/>
    <property type="molecule type" value="Genomic_DNA"/>
</dbReference>
<name>A0ABD7L6Z1_9BURK</name>
<dbReference type="Proteomes" id="UP000196218">
    <property type="component" value="Unassembled WGS sequence"/>
</dbReference>
<proteinExistence type="predicted"/>
<dbReference type="RefSeq" id="WP_088926304.1">
    <property type="nucleotide sequence ID" value="NZ_FKJW01000004.1"/>
</dbReference>
<accession>A0ABD7L6Z1</accession>
<comment type="caution">
    <text evidence="1">The sequence shown here is derived from an EMBL/GenBank/DDBJ whole genome shotgun (WGS) entry which is preliminary data.</text>
</comment>
<evidence type="ECO:0000313" key="2">
    <source>
        <dbReference type="Proteomes" id="UP000196218"/>
    </source>
</evidence>
<evidence type="ECO:0008006" key="3">
    <source>
        <dbReference type="Google" id="ProtNLM"/>
    </source>
</evidence>
<reference evidence="1 2" key="1">
    <citation type="submission" date="2016-04" db="EMBL/GenBank/DDBJ databases">
        <authorList>
            <person name="Peeters C."/>
        </authorList>
    </citation>
    <scope>NUCLEOTIDE SEQUENCE [LARGE SCALE GENOMIC DNA]</scope>
    <source>
        <strain evidence="1">LMG 29311</strain>
    </source>
</reference>
<organism evidence="1 2">
    <name type="scientific">Burkholderia multivorans</name>
    <dbReference type="NCBI Taxonomy" id="87883"/>
    <lineage>
        <taxon>Bacteria</taxon>
        <taxon>Pseudomonadati</taxon>
        <taxon>Pseudomonadota</taxon>
        <taxon>Betaproteobacteria</taxon>
        <taxon>Burkholderiales</taxon>
        <taxon>Burkholderiaceae</taxon>
        <taxon>Burkholderia</taxon>
        <taxon>Burkholderia cepacia complex</taxon>
    </lineage>
</organism>
<gene>
    <name evidence="1" type="ORF">UA18_03479</name>
</gene>
<sequence>MMRKAFRVTEVSGDPDPAKQRFYMRFSFPSIEALHAADDEWKKFIAAAPAEARELALTQQHLDAITAAIDMLERRAWSNDQYMAAKLRELIAGGYRA</sequence>
<protein>
    <recommendedName>
        <fullName evidence="3">Bacteriophage protein</fullName>
    </recommendedName>
</protein>
<dbReference type="AlphaFoldDB" id="A0ABD7L6Z1"/>
<evidence type="ECO:0000313" key="1">
    <source>
        <dbReference type="EMBL" id="SAJ96698.1"/>
    </source>
</evidence>